<gene>
    <name evidence="2" type="ORF">TRAPUB_10791</name>
</gene>
<evidence type="ECO:0000256" key="1">
    <source>
        <dbReference type="SAM" id="MobiDB-lite"/>
    </source>
</evidence>
<name>A0A1M2VYK9_TRAPU</name>
<dbReference type="AlphaFoldDB" id="A0A1M2VYK9"/>
<feature type="compositionally biased region" description="Polar residues" evidence="1">
    <location>
        <begin position="39"/>
        <end position="61"/>
    </location>
</feature>
<accession>A0A1M2VYK9</accession>
<proteinExistence type="predicted"/>
<organism evidence="2 3">
    <name type="scientific">Trametes pubescens</name>
    <name type="common">White-rot fungus</name>
    <dbReference type="NCBI Taxonomy" id="154538"/>
    <lineage>
        <taxon>Eukaryota</taxon>
        <taxon>Fungi</taxon>
        <taxon>Dikarya</taxon>
        <taxon>Basidiomycota</taxon>
        <taxon>Agaricomycotina</taxon>
        <taxon>Agaricomycetes</taxon>
        <taxon>Polyporales</taxon>
        <taxon>Polyporaceae</taxon>
        <taxon>Trametes</taxon>
    </lineage>
</organism>
<feature type="region of interest" description="Disordered" evidence="1">
    <location>
        <begin position="157"/>
        <end position="218"/>
    </location>
</feature>
<dbReference type="EMBL" id="MNAD01000462">
    <property type="protein sequence ID" value="OJT12663.1"/>
    <property type="molecule type" value="Genomic_DNA"/>
</dbReference>
<dbReference type="Proteomes" id="UP000184267">
    <property type="component" value="Unassembled WGS sequence"/>
</dbReference>
<feature type="region of interest" description="Disordered" evidence="1">
    <location>
        <begin position="20"/>
        <end position="127"/>
    </location>
</feature>
<protein>
    <submittedName>
        <fullName evidence="2">Uncharacterized protein</fullName>
    </submittedName>
</protein>
<evidence type="ECO:0000313" key="2">
    <source>
        <dbReference type="EMBL" id="OJT12663.1"/>
    </source>
</evidence>
<comment type="caution">
    <text evidence="2">The sequence shown here is derived from an EMBL/GenBank/DDBJ whole genome shotgun (WGS) entry which is preliminary data.</text>
</comment>
<evidence type="ECO:0000313" key="3">
    <source>
        <dbReference type="Proteomes" id="UP000184267"/>
    </source>
</evidence>
<sequence length="218" mass="23453">MSIASDDKDFQSQCLYYRFSPTLPPELDGNNDNNNNNNASLKASKSTKIIAWSSCSKSNTKTKMKAVTPPPDDQDEDMDAGNAVQKKTKPKKPTTPGGRPAPSNTRTTRSKVKVMANTPPQDNDDNMEVDEGIELEAPMKATKLKGRAAITAACARVSVETSTTTGGKCKGAPSLPDTPRKPSVGKKSKTAPPLAPPAESEEETAKDQEKDWDWTGKD</sequence>
<keyword evidence="3" id="KW-1185">Reference proteome</keyword>
<reference evidence="2 3" key="1">
    <citation type="submission" date="2016-10" db="EMBL/GenBank/DDBJ databases">
        <title>Genome sequence of the basidiomycete white-rot fungus Trametes pubescens.</title>
        <authorList>
            <person name="Makela M.R."/>
            <person name="Granchi Z."/>
            <person name="Peng M."/>
            <person name="De Vries R.P."/>
            <person name="Grigoriev I."/>
            <person name="Riley R."/>
            <person name="Hilden K."/>
        </authorList>
    </citation>
    <scope>NUCLEOTIDE SEQUENCE [LARGE SCALE GENOMIC DNA]</scope>
    <source>
        <strain evidence="2 3">FBCC735</strain>
    </source>
</reference>
<feature type="compositionally biased region" description="Basic and acidic residues" evidence="1">
    <location>
        <begin position="203"/>
        <end position="218"/>
    </location>
</feature>